<evidence type="ECO:0000313" key="3">
    <source>
        <dbReference type="EMBL" id="WWC59743.1"/>
    </source>
</evidence>
<reference evidence="3" key="3">
    <citation type="submission" date="2024-02" db="EMBL/GenBank/DDBJ databases">
        <title>Comparative genomics of Cryptococcus and Kwoniella reveals pathogenesis evolution and contrasting modes of karyotype evolution via chromosome fusion or intercentromeric recombination.</title>
        <authorList>
            <person name="Coelho M.A."/>
            <person name="David-Palma M."/>
            <person name="Shea T."/>
            <person name="Bowers K."/>
            <person name="McGinley-Smith S."/>
            <person name="Mohammad A.W."/>
            <person name="Gnirke A."/>
            <person name="Yurkov A.M."/>
            <person name="Nowrousian M."/>
            <person name="Sun S."/>
            <person name="Cuomo C.A."/>
            <person name="Heitman J."/>
        </authorList>
    </citation>
    <scope>NUCLEOTIDE SEQUENCE</scope>
    <source>
        <strain evidence="3">CBS 10117</strain>
    </source>
</reference>
<feature type="compositionally biased region" description="Polar residues" evidence="1">
    <location>
        <begin position="16"/>
        <end position="28"/>
    </location>
</feature>
<dbReference type="EMBL" id="CP144531">
    <property type="protein sequence ID" value="WWC59743.1"/>
    <property type="molecule type" value="Genomic_DNA"/>
</dbReference>
<gene>
    <name evidence="2" type="ORF">I303_01555</name>
    <name evidence="3" type="ORF">I303_102305</name>
</gene>
<dbReference type="Proteomes" id="UP000078595">
    <property type="component" value="Chromosome 2"/>
</dbReference>
<dbReference type="AlphaFoldDB" id="A0A1A6ABC4"/>
<proteinExistence type="predicted"/>
<sequence length="591" mass="67369">MPGFHVNFPHTERSSTNDFPNDSSIQPTSLDVGLPSDVLEYLIPILRDTCDRSTLYHLSMVNYEFYLIFSIAIYRNLEINKYNIREVLEGMLLPADTRGDGDDEYVLRAAFRLIKEPVPTFSEEEIIDSLGCLALCFGPRKKSKSNSTPIPNPSPSRPYSKMGLHELISESERRTQQRREADLVKYGGLSFAGDLTSVWNRRVRLLNSIERLLIRDMYSAREIAAYLGHTNDESGHSQGRSQPSKSKIDDTQDGQYETPRVFQNIKTLSLGFELLSTVKDQVDGKEIRYTDELSGLAQPPNFLRTINRLMHKFRPTHLCGKWNITNGVDKDKMLWMRYLDGMCSSWEVKTFTWHLDARVHKKRKGFLRGLGRGTKENIQIGIGTSGGDDHKSSQSQSRNQGENQRHRQGVCHSDILKLITSVPRVTIIYEDGYCQAQASNQAVEEKESKCNRCWGELGRLAVEIDRMRYGDPTSSSPATALPAYSNAQDRSIEVIGLDCLGDRITLGDIARAALEAMKRQGFDGREISLARARWAERYLWTASHFKVRRSNVSSKMKEDCISCAGIQEDKYPDFFSNWDRNYKKRQATQEE</sequence>
<dbReference type="VEuPathDB" id="FungiDB:I303_01555"/>
<dbReference type="GeneID" id="28965254"/>
<dbReference type="RefSeq" id="XP_018265195.1">
    <property type="nucleotide sequence ID" value="XM_018404914.1"/>
</dbReference>
<feature type="region of interest" description="Disordered" evidence="1">
    <location>
        <begin position="141"/>
        <end position="161"/>
    </location>
</feature>
<feature type="region of interest" description="Disordered" evidence="1">
    <location>
        <begin position="377"/>
        <end position="408"/>
    </location>
</feature>
<feature type="compositionally biased region" description="Polar residues" evidence="1">
    <location>
        <begin position="393"/>
        <end position="402"/>
    </location>
</feature>
<evidence type="ECO:0000256" key="1">
    <source>
        <dbReference type="SAM" id="MobiDB-lite"/>
    </source>
</evidence>
<feature type="region of interest" description="Disordered" evidence="1">
    <location>
        <begin position="1"/>
        <end position="28"/>
    </location>
</feature>
<evidence type="ECO:0000313" key="4">
    <source>
        <dbReference type="Proteomes" id="UP000078595"/>
    </source>
</evidence>
<dbReference type="OrthoDB" id="2564319at2759"/>
<dbReference type="KEGG" id="kdj:28965254"/>
<keyword evidence="4" id="KW-1185">Reference proteome</keyword>
<protein>
    <submittedName>
        <fullName evidence="2">Uncharacterized protein</fullName>
    </submittedName>
</protein>
<reference evidence="2" key="1">
    <citation type="submission" date="2013-07" db="EMBL/GenBank/DDBJ databases">
        <title>The Genome Sequence of Cryptococcus dejecticola CBS10117.</title>
        <authorList>
            <consortium name="The Broad Institute Genome Sequencing Platform"/>
            <person name="Cuomo C."/>
            <person name="Litvintseva A."/>
            <person name="Chen Y."/>
            <person name="Heitman J."/>
            <person name="Sun S."/>
            <person name="Springer D."/>
            <person name="Dromer F."/>
            <person name="Young S.K."/>
            <person name="Zeng Q."/>
            <person name="Gargeya S."/>
            <person name="Fitzgerald M."/>
            <person name="Abouelleil A."/>
            <person name="Alvarado L."/>
            <person name="Berlin A.M."/>
            <person name="Chapman S.B."/>
            <person name="Dewar J."/>
            <person name="Goldberg J."/>
            <person name="Griggs A."/>
            <person name="Gujja S."/>
            <person name="Hansen M."/>
            <person name="Howarth C."/>
            <person name="Imamovic A."/>
            <person name="Larimer J."/>
            <person name="McCowan C."/>
            <person name="Murphy C."/>
            <person name="Pearson M."/>
            <person name="Priest M."/>
            <person name="Roberts A."/>
            <person name="Saif S."/>
            <person name="Shea T."/>
            <person name="Sykes S."/>
            <person name="Wortman J."/>
            <person name="Nusbaum C."/>
            <person name="Birren B."/>
        </authorList>
    </citation>
    <scope>NUCLEOTIDE SEQUENCE [LARGE SCALE GENOMIC DNA]</scope>
    <source>
        <strain evidence="2">CBS 10117</strain>
    </source>
</reference>
<accession>A0A1A6ABC4</accession>
<organism evidence="2">
    <name type="scientific">Kwoniella dejecticola CBS 10117</name>
    <dbReference type="NCBI Taxonomy" id="1296121"/>
    <lineage>
        <taxon>Eukaryota</taxon>
        <taxon>Fungi</taxon>
        <taxon>Dikarya</taxon>
        <taxon>Basidiomycota</taxon>
        <taxon>Agaricomycotina</taxon>
        <taxon>Tremellomycetes</taxon>
        <taxon>Tremellales</taxon>
        <taxon>Cryptococcaceae</taxon>
        <taxon>Kwoniella</taxon>
    </lineage>
</organism>
<reference evidence="3" key="2">
    <citation type="submission" date="2013-07" db="EMBL/GenBank/DDBJ databases">
        <authorList>
            <consortium name="The Broad Institute Genome Sequencing Platform"/>
            <person name="Cuomo C."/>
            <person name="Litvintseva A."/>
            <person name="Chen Y."/>
            <person name="Heitman J."/>
            <person name="Sun S."/>
            <person name="Springer D."/>
            <person name="Dromer F."/>
            <person name="Young S.K."/>
            <person name="Zeng Q."/>
            <person name="Gargeya S."/>
            <person name="Fitzgerald M."/>
            <person name="Abouelleil A."/>
            <person name="Alvarado L."/>
            <person name="Berlin A.M."/>
            <person name="Chapman S.B."/>
            <person name="Dewar J."/>
            <person name="Goldberg J."/>
            <person name="Griggs A."/>
            <person name="Gujja S."/>
            <person name="Hansen M."/>
            <person name="Howarth C."/>
            <person name="Imamovic A."/>
            <person name="Larimer J."/>
            <person name="McCowan C."/>
            <person name="Murphy C."/>
            <person name="Pearson M."/>
            <person name="Priest M."/>
            <person name="Roberts A."/>
            <person name="Saif S."/>
            <person name="Shea T."/>
            <person name="Sykes S."/>
            <person name="Wortman J."/>
            <person name="Nusbaum C."/>
            <person name="Birren B."/>
        </authorList>
    </citation>
    <scope>NUCLEOTIDE SEQUENCE</scope>
    <source>
        <strain evidence="3">CBS 10117</strain>
    </source>
</reference>
<dbReference type="EMBL" id="KI894028">
    <property type="protein sequence ID" value="OBR87353.1"/>
    <property type="molecule type" value="Genomic_DNA"/>
</dbReference>
<feature type="compositionally biased region" description="Polar residues" evidence="1">
    <location>
        <begin position="236"/>
        <end position="245"/>
    </location>
</feature>
<name>A0A1A6ABC4_9TREE</name>
<evidence type="ECO:0000313" key="2">
    <source>
        <dbReference type="EMBL" id="OBR87353.1"/>
    </source>
</evidence>
<feature type="region of interest" description="Disordered" evidence="1">
    <location>
        <begin position="229"/>
        <end position="256"/>
    </location>
</feature>